<dbReference type="Proteomes" id="UP000198564">
    <property type="component" value="Unassembled WGS sequence"/>
</dbReference>
<sequence>MKKIPLLFFILFLSTACTRDTAGDIENPDFLDITHETTFSLQTTEEIPYEIVNQSDETFYFHHLEYHIEENVDGEWNNLDLITIPSPDLAGPTPLREGQSVAYEARLARGGDHTYEAGEYRLRFEGWFGSEEEETDSFDFTIEFNLE</sequence>
<organism evidence="1 2">
    <name type="scientific">Alkalibacterium gilvum</name>
    <dbReference type="NCBI Taxonomy" id="1130080"/>
    <lineage>
        <taxon>Bacteria</taxon>
        <taxon>Bacillati</taxon>
        <taxon>Bacillota</taxon>
        <taxon>Bacilli</taxon>
        <taxon>Lactobacillales</taxon>
        <taxon>Carnobacteriaceae</taxon>
        <taxon>Alkalibacterium</taxon>
    </lineage>
</organism>
<name>A0A1H6UZM3_9LACT</name>
<dbReference type="OrthoDB" id="9832937at2"/>
<keyword evidence="2" id="KW-1185">Reference proteome</keyword>
<dbReference type="PROSITE" id="PS51257">
    <property type="entry name" value="PROKAR_LIPOPROTEIN"/>
    <property type="match status" value="1"/>
</dbReference>
<dbReference type="EMBL" id="FNYW01000041">
    <property type="protein sequence ID" value="SEI97799.1"/>
    <property type="molecule type" value="Genomic_DNA"/>
</dbReference>
<evidence type="ECO:0000313" key="1">
    <source>
        <dbReference type="EMBL" id="SEI97799.1"/>
    </source>
</evidence>
<accession>A0A1H6UZM3</accession>
<reference evidence="2" key="1">
    <citation type="submission" date="2016-10" db="EMBL/GenBank/DDBJ databases">
        <authorList>
            <person name="Varghese N."/>
            <person name="Submissions S."/>
        </authorList>
    </citation>
    <scope>NUCLEOTIDE SEQUENCE [LARGE SCALE GENOMIC DNA]</scope>
    <source>
        <strain evidence="2">DSM 25751</strain>
    </source>
</reference>
<protein>
    <submittedName>
        <fullName evidence="1">Uncharacterized protein</fullName>
    </submittedName>
</protein>
<evidence type="ECO:0000313" key="2">
    <source>
        <dbReference type="Proteomes" id="UP000198564"/>
    </source>
</evidence>
<proteinExistence type="predicted"/>
<dbReference type="RefSeq" id="WP_091636248.1">
    <property type="nucleotide sequence ID" value="NZ_FNYW01000041.1"/>
</dbReference>
<dbReference type="AlphaFoldDB" id="A0A1H6UZM3"/>
<gene>
    <name evidence="1" type="ORF">SAMN04488113_14114</name>
</gene>